<evidence type="ECO:0000256" key="1">
    <source>
        <dbReference type="ARBA" id="ARBA00022884"/>
    </source>
</evidence>
<accession>X0PA56</accession>
<dbReference type="GO" id="GO:0003723">
    <property type="term" value="F:RNA binding"/>
    <property type="evidence" value="ECO:0007669"/>
    <property type="project" value="UniProtKB-KW"/>
</dbReference>
<dbReference type="Pfam" id="PF01728">
    <property type="entry name" value="FtsJ"/>
    <property type="match status" value="1"/>
</dbReference>
<feature type="domain" description="Ribosomal RNA methyltransferase FtsJ" evidence="2">
    <location>
        <begin position="1"/>
        <end position="115"/>
    </location>
</feature>
<dbReference type="Proteomes" id="UP000019488">
    <property type="component" value="Unassembled WGS sequence"/>
</dbReference>
<dbReference type="InterPro" id="IPR002877">
    <property type="entry name" value="RNA_MeTrfase_FtsJ_dom"/>
</dbReference>
<proteinExistence type="predicted"/>
<evidence type="ECO:0000259" key="2">
    <source>
        <dbReference type="Pfam" id="PF01728"/>
    </source>
</evidence>
<dbReference type="EMBL" id="BAKI01000006">
    <property type="protein sequence ID" value="GAF36043.1"/>
    <property type="molecule type" value="Genomic_DNA"/>
</dbReference>
<dbReference type="InterPro" id="IPR047048">
    <property type="entry name" value="TlyA"/>
</dbReference>
<keyword evidence="3" id="KW-0489">Methyltransferase</keyword>
<dbReference type="AlphaFoldDB" id="X0PA56"/>
<dbReference type="GO" id="GO:0032259">
    <property type="term" value="P:methylation"/>
    <property type="evidence" value="ECO:0007669"/>
    <property type="project" value="UniProtKB-KW"/>
</dbReference>
<protein>
    <submittedName>
        <fullName evidence="3">RNA binding methyltransferase FtsJ like</fullName>
    </submittedName>
</protein>
<dbReference type="PANTHER" id="PTHR32319">
    <property type="entry name" value="BACTERIAL HEMOLYSIN-LIKE PROTEIN"/>
    <property type="match status" value="1"/>
</dbReference>
<reference evidence="3" key="1">
    <citation type="journal article" date="2014" name="Genome Announc.">
        <title>Draft Genome Sequences of Two Lactobacillus Strains, L. farraginis JCM 14108T and L. composti JCM 14202T, Isolated from Compost of Distilled Shochu Residue.</title>
        <authorList>
            <person name="Yuki M."/>
            <person name="Oshima K."/>
            <person name="Suda W."/>
            <person name="Kitahara M."/>
            <person name="Kitamura K."/>
            <person name="Iida T."/>
            <person name="Hattori M."/>
            <person name="Ohkuma M."/>
        </authorList>
    </citation>
    <scope>NUCLEOTIDE SEQUENCE [LARGE SCALE GENOMIC DNA]</scope>
    <source>
        <strain evidence="3">JCM 14108</strain>
    </source>
</reference>
<gene>
    <name evidence="3" type="ORF">JCM14108_979</name>
</gene>
<evidence type="ECO:0000313" key="4">
    <source>
        <dbReference type="Proteomes" id="UP000019488"/>
    </source>
</evidence>
<dbReference type="GO" id="GO:0008168">
    <property type="term" value="F:methyltransferase activity"/>
    <property type="evidence" value="ECO:0007669"/>
    <property type="project" value="UniProtKB-KW"/>
</dbReference>
<keyword evidence="1" id="KW-0694">RNA-binding</keyword>
<name>X0PA56_9LACO</name>
<evidence type="ECO:0000313" key="3">
    <source>
        <dbReference type="EMBL" id="GAF36043.1"/>
    </source>
</evidence>
<dbReference type="STRING" id="1423743.FD41_GL000969"/>
<organism evidence="3 4">
    <name type="scientific">Lentilactobacillus farraginis DSM 18382 = JCM 14108</name>
    <dbReference type="NCBI Taxonomy" id="1423743"/>
    <lineage>
        <taxon>Bacteria</taxon>
        <taxon>Bacillati</taxon>
        <taxon>Bacillota</taxon>
        <taxon>Bacilli</taxon>
        <taxon>Lactobacillales</taxon>
        <taxon>Lactobacillaceae</taxon>
        <taxon>Lentilactobacillus</taxon>
    </lineage>
</organism>
<comment type="caution">
    <text evidence="3">The sequence shown here is derived from an EMBL/GenBank/DDBJ whole genome shotgun (WGS) entry which is preliminary data.</text>
</comment>
<sequence>MEHTNFRYSKLADFTQGQPQFASIDVSFISLELILPPLKTILVPNGQVVALIKPQFEAGKQNVGKHGIVHDPAVHRMVLEKILNFALTAGYSVENLDFSPIKGGAGNIEFLVALRSVDKPAMNPDISIEKVIENAYSELKRS</sequence>
<keyword evidence="3" id="KW-0808">Transferase</keyword>
<dbReference type="InterPro" id="IPR029063">
    <property type="entry name" value="SAM-dependent_MTases_sf"/>
</dbReference>
<dbReference type="Gene3D" id="3.40.50.150">
    <property type="entry name" value="Vaccinia Virus protein VP39"/>
    <property type="match status" value="1"/>
</dbReference>
<dbReference type="PANTHER" id="PTHR32319:SF0">
    <property type="entry name" value="BACTERIAL HEMOLYSIN-LIKE PROTEIN"/>
    <property type="match status" value="1"/>
</dbReference>
<dbReference type="eggNOG" id="COG1189">
    <property type="taxonomic scope" value="Bacteria"/>
</dbReference>